<dbReference type="SUPFAM" id="SSF53098">
    <property type="entry name" value="Ribonuclease H-like"/>
    <property type="match status" value="1"/>
</dbReference>
<dbReference type="EMBL" id="CAJMWS010000691">
    <property type="protein sequence ID" value="CAE6459159.1"/>
    <property type="molecule type" value="Genomic_DNA"/>
</dbReference>
<proteinExistence type="predicted"/>
<evidence type="ECO:0000313" key="2">
    <source>
        <dbReference type="EMBL" id="CAE6459159.1"/>
    </source>
</evidence>
<reference evidence="2" key="1">
    <citation type="submission" date="2021-01" db="EMBL/GenBank/DDBJ databases">
        <authorList>
            <person name="Kaushik A."/>
        </authorList>
    </citation>
    <scope>NUCLEOTIDE SEQUENCE</scope>
    <source>
        <strain evidence="2">AG1-1C</strain>
    </source>
</reference>
<dbReference type="PROSITE" id="PS50879">
    <property type="entry name" value="RNASE_H_1"/>
    <property type="match status" value="1"/>
</dbReference>
<evidence type="ECO:0000259" key="1">
    <source>
        <dbReference type="PROSITE" id="PS50879"/>
    </source>
</evidence>
<comment type="caution">
    <text evidence="2">The sequence shown here is derived from an EMBL/GenBank/DDBJ whole genome shotgun (WGS) entry which is preliminary data.</text>
</comment>
<feature type="domain" description="RNase H type-1" evidence="1">
    <location>
        <begin position="1"/>
        <end position="95"/>
    </location>
</feature>
<dbReference type="GO" id="GO:0003676">
    <property type="term" value="F:nucleic acid binding"/>
    <property type="evidence" value="ECO:0007669"/>
    <property type="project" value="InterPro"/>
</dbReference>
<dbReference type="Proteomes" id="UP000663846">
    <property type="component" value="Unassembled WGS sequence"/>
</dbReference>
<dbReference type="AlphaFoldDB" id="A0A8H3BJK2"/>
<dbReference type="InterPro" id="IPR036397">
    <property type="entry name" value="RNaseH_sf"/>
</dbReference>
<accession>A0A8H3BJK2</accession>
<protein>
    <recommendedName>
        <fullName evidence="1">RNase H type-1 domain-containing protein</fullName>
    </recommendedName>
</protein>
<dbReference type="Gene3D" id="3.30.420.10">
    <property type="entry name" value="Ribonuclease H-like superfamily/Ribonuclease H"/>
    <property type="match status" value="1"/>
</dbReference>
<name>A0A8H3BJK2_9AGAM</name>
<organism evidence="2 3">
    <name type="scientific">Rhizoctonia solani</name>
    <dbReference type="NCBI Taxonomy" id="456999"/>
    <lineage>
        <taxon>Eukaryota</taxon>
        <taxon>Fungi</taxon>
        <taxon>Dikarya</taxon>
        <taxon>Basidiomycota</taxon>
        <taxon>Agaricomycotina</taxon>
        <taxon>Agaricomycetes</taxon>
        <taxon>Cantharellales</taxon>
        <taxon>Ceratobasidiaceae</taxon>
        <taxon>Rhizoctonia</taxon>
    </lineage>
</organism>
<dbReference type="CDD" id="cd09276">
    <property type="entry name" value="Rnase_HI_RT_non_LTR"/>
    <property type="match status" value="1"/>
</dbReference>
<evidence type="ECO:0000313" key="3">
    <source>
        <dbReference type="Proteomes" id="UP000663846"/>
    </source>
</evidence>
<dbReference type="InterPro" id="IPR012337">
    <property type="entry name" value="RNaseH-like_sf"/>
</dbReference>
<dbReference type="InterPro" id="IPR002156">
    <property type="entry name" value="RNaseH_domain"/>
</dbReference>
<gene>
    <name evidence="2" type="ORF">RDB_LOCUS156762</name>
</gene>
<dbReference type="Pfam" id="PF00075">
    <property type="entry name" value="RNase_H"/>
    <property type="match status" value="1"/>
</dbReference>
<dbReference type="GO" id="GO:0004523">
    <property type="term" value="F:RNA-DNA hybrid ribonuclease activity"/>
    <property type="evidence" value="ECO:0007669"/>
    <property type="project" value="InterPro"/>
</dbReference>
<sequence length="153" mass="17297">MYEAEVIGLLLGLELLAREQGVESATIFIDNQAVIRTLQYETTNNLGYLFEQLDEAIGQARERNTGIKLATRWIPGHAGVSGNERVDEEAKQAANRDWNTNTVLPIGLSGEIPINPAAAKRTRREGMAEEWRTWVKEEGNDERTERFRRIDGE</sequence>